<dbReference type="Proteomes" id="UP000054350">
    <property type="component" value="Unassembled WGS sequence"/>
</dbReference>
<dbReference type="VEuPathDB" id="FungiDB:AMAG_05615"/>
<dbReference type="EMBL" id="GG745335">
    <property type="protein sequence ID" value="KNE60196.1"/>
    <property type="molecule type" value="Genomic_DNA"/>
</dbReference>
<proteinExistence type="predicted"/>
<reference evidence="1 2" key="1">
    <citation type="submission" date="2009-11" db="EMBL/GenBank/DDBJ databases">
        <title>Annotation of Allomyces macrogynus ATCC 38327.</title>
        <authorList>
            <consortium name="The Broad Institute Genome Sequencing Platform"/>
            <person name="Russ C."/>
            <person name="Cuomo C."/>
            <person name="Burger G."/>
            <person name="Gray M.W."/>
            <person name="Holland P.W.H."/>
            <person name="King N."/>
            <person name="Lang F.B.F."/>
            <person name="Roger A.J."/>
            <person name="Ruiz-Trillo I."/>
            <person name="Young S.K."/>
            <person name="Zeng Q."/>
            <person name="Gargeya S."/>
            <person name="Fitzgerald M."/>
            <person name="Haas B."/>
            <person name="Abouelleil A."/>
            <person name="Alvarado L."/>
            <person name="Arachchi H.M."/>
            <person name="Berlin A."/>
            <person name="Chapman S.B."/>
            <person name="Gearin G."/>
            <person name="Goldberg J."/>
            <person name="Griggs A."/>
            <person name="Gujja S."/>
            <person name="Hansen M."/>
            <person name="Heiman D."/>
            <person name="Howarth C."/>
            <person name="Larimer J."/>
            <person name="Lui A."/>
            <person name="MacDonald P.J.P."/>
            <person name="McCowen C."/>
            <person name="Montmayeur A."/>
            <person name="Murphy C."/>
            <person name="Neiman D."/>
            <person name="Pearson M."/>
            <person name="Priest M."/>
            <person name="Roberts A."/>
            <person name="Saif S."/>
            <person name="Shea T."/>
            <person name="Sisk P."/>
            <person name="Stolte C."/>
            <person name="Sykes S."/>
            <person name="Wortman J."/>
            <person name="Nusbaum C."/>
            <person name="Birren B."/>
        </authorList>
    </citation>
    <scope>NUCLEOTIDE SEQUENCE [LARGE SCALE GENOMIC DNA]</scope>
    <source>
        <strain evidence="1 2">ATCC 38327</strain>
    </source>
</reference>
<organism evidence="1 2">
    <name type="scientific">Allomyces macrogynus (strain ATCC 38327)</name>
    <name type="common">Allomyces javanicus var. macrogynus</name>
    <dbReference type="NCBI Taxonomy" id="578462"/>
    <lineage>
        <taxon>Eukaryota</taxon>
        <taxon>Fungi</taxon>
        <taxon>Fungi incertae sedis</taxon>
        <taxon>Blastocladiomycota</taxon>
        <taxon>Blastocladiomycetes</taxon>
        <taxon>Blastocladiales</taxon>
        <taxon>Blastocladiaceae</taxon>
        <taxon>Allomyces</taxon>
    </lineage>
</organism>
<keyword evidence="2" id="KW-1185">Reference proteome</keyword>
<accession>A0A0L0SCI4</accession>
<reference evidence="2" key="2">
    <citation type="submission" date="2009-11" db="EMBL/GenBank/DDBJ databases">
        <title>The Genome Sequence of Allomyces macrogynus strain ATCC 38327.</title>
        <authorList>
            <consortium name="The Broad Institute Genome Sequencing Platform"/>
            <person name="Russ C."/>
            <person name="Cuomo C."/>
            <person name="Shea T."/>
            <person name="Young S.K."/>
            <person name="Zeng Q."/>
            <person name="Koehrsen M."/>
            <person name="Haas B."/>
            <person name="Borodovsky M."/>
            <person name="Guigo R."/>
            <person name="Alvarado L."/>
            <person name="Berlin A."/>
            <person name="Borenstein D."/>
            <person name="Chen Z."/>
            <person name="Engels R."/>
            <person name="Freedman E."/>
            <person name="Gellesch M."/>
            <person name="Goldberg J."/>
            <person name="Griggs A."/>
            <person name="Gujja S."/>
            <person name="Heiman D."/>
            <person name="Hepburn T."/>
            <person name="Howarth C."/>
            <person name="Jen D."/>
            <person name="Larson L."/>
            <person name="Lewis B."/>
            <person name="Mehta T."/>
            <person name="Park D."/>
            <person name="Pearson M."/>
            <person name="Roberts A."/>
            <person name="Saif S."/>
            <person name="Shenoy N."/>
            <person name="Sisk P."/>
            <person name="Stolte C."/>
            <person name="Sykes S."/>
            <person name="Walk T."/>
            <person name="White J."/>
            <person name="Yandava C."/>
            <person name="Burger G."/>
            <person name="Gray M.W."/>
            <person name="Holland P.W.H."/>
            <person name="King N."/>
            <person name="Lang F.B.F."/>
            <person name="Roger A.J."/>
            <person name="Ruiz-Trillo I."/>
            <person name="Lander E."/>
            <person name="Nusbaum C."/>
        </authorList>
    </citation>
    <scope>NUCLEOTIDE SEQUENCE [LARGE SCALE GENOMIC DNA]</scope>
    <source>
        <strain evidence="2">ATCC 38327</strain>
    </source>
</reference>
<dbReference type="SUPFAM" id="SSF52047">
    <property type="entry name" value="RNI-like"/>
    <property type="match status" value="1"/>
</dbReference>
<evidence type="ECO:0008006" key="3">
    <source>
        <dbReference type="Google" id="ProtNLM"/>
    </source>
</evidence>
<dbReference type="Gene3D" id="3.80.10.10">
    <property type="entry name" value="Ribonuclease Inhibitor"/>
    <property type="match status" value="1"/>
</dbReference>
<dbReference type="AlphaFoldDB" id="A0A0L0SCI4"/>
<gene>
    <name evidence="1" type="ORF">AMAG_05615</name>
</gene>
<name>A0A0L0SCI4_ALLM3</name>
<evidence type="ECO:0000313" key="2">
    <source>
        <dbReference type="Proteomes" id="UP000054350"/>
    </source>
</evidence>
<evidence type="ECO:0000313" key="1">
    <source>
        <dbReference type="EMBL" id="KNE60196.1"/>
    </source>
</evidence>
<protein>
    <recommendedName>
        <fullName evidence="3">F-box domain-containing protein</fullName>
    </recommendedName>
</protein>
<dbReference type="InterPro" id="IPR032675">
    <property type="entry name" value="LRR_dom_sf"/>
</dbReference>
<sequence length="342" mass="38003">MADVWAKFFDEGVPGTVTDLRLQSVLTMAAMPERATAALARLVARLPDLTSFELSKTTIHGLDAVVHALPRKGLRYLHLGIGMREADTVDDIVRLAAAMPKLVESLEFDISCWIDRDHPEVMYGLIDKLPLATRKLPMRAESPWHGAHYPCIPLSSTLETLTVSGMYGWLNEPHLTDVLARLPPSLTILDLYYVALGGKSAALAMLARRMPPQLVTLRLAGCNLTRADLDVLAPQWPATLRELNLRFNVVLQPRNMGAARPSNLNELVKDPVHVAWTMLLPPQLRMLDLFGVPISEGMAMGMIEKMPARAPMAQMVLHAQRDWVSMKSIALLKTKFVVHVFE</sequence>
<dbReference type="OrthoDB" id="10496642at2759"/>